<dbReference type="InterPro" id="IPR007111">
    <property type="entry name" value="NACHT_NTPase"/>
</dbReference>
<evidence type="ECO:0000259" key="3">
    <source>
        <dbReference type="PROSITE" id="PS50837"/>
    </source>
</evidence>
<dbReference type="SUPFAM" id="SSF52540">
    <property type="entry name" value="P-loop containing nucleoside triphosphate hydrolases"/>
    <property type="match status" value="1"/>
</dbReference>
<dbReference type="AlphaFoldDB" id="A0A365GYJ2"/>
<keyword evidence="5" id="KW-1185">Reference proteome</keyword>
<organism evidence="4 5">
    <name type="scientific">Actinomadura craniellae</name>
    <dbReference type="NCBI Taxonomy" id="2231787"/>
    <lineage>
        <taxon>Bacteria</taxon>
        <taxon>Bacillati</taxon>
        <taxon>Actinomycetota</taxon>
        <taxon>Actinomycetes</taxon>
        <taxon>Streptosporangiales</taxon>
        <taxon>Thermomonosporaceae</taxon>
        <taxon>Actinomadura</taxon>
    </lineage>
</organism>
<evidence type="ECO:0000313" key="4">
    <source>
        <dbReference type="EMBL" id="RAY11905.1"/>
    </source>
</evidence>
<dbReference type="PANTHER" id="PTHR46844">
    <property type="entry name" value="SLR5058 PROTEIN"/>
    <property type="match status" value="1"/>
</dbReference>
<dbReference type="EMBL" id="QLYX01000016">
    <property type="protein sequence ID" value="RAY11905.1"/>
    <property type="molecule type" value="Genomic_DNA"/>
</dbReference>
<dbReference type="RefSeq" id="WP_111871137.1">
    <property type="nucleotide sequence ID" value="NZ_QLYX01000016.1"/>
</dbReference>
<evidence type="ECO:0000256" key="2">
    <source>
        <dbReference type="SAM" id="Phobius"/>
    </source>
</evidence>
<dbReference type="OrthoDB" id="135105at2"/>
<keyword evidence="2" id="KW-0812">Transmembrane</keyword>
<evidence type="ECO:0000256" key="1">
    <source>
        <dbReference type="SAM" id="MobiDB-lite"/>
    </source>
</evidence>
<sequence>MKRRSKLGLSAASALLLLGGSVASGRVLDGRKFNVVAMGIAFSLGMFWLFVDDRRNGAKDDGEIAEAPPVKVGLFWRRSAVFSSRYLNHLLQVERFIDQKGLQEVGPFTPDLDDVFVDVSVEPRAPHQVAKHVLGDFSTETTDRLSLQSILERAESVVLAITGAPGMGKTTLLRYTARQICMNEYSGRRKIPILLYLREHLESITDTPEKGLSEVVRTKLGRLAEDEPEGWFEKRLSNGECVVLLDGLDEVARPEDRRRISQWIELQIGYYPGNHYVITSRPQGYLTAPIDGAAVLQVRRFTEEQVERFVKSWYLMVERRSTGAADEAVLVRARNGAEDLLKRLHTKSALDDLTANPLLLTMIVNVHRFSGALPGSRVALYSSICKVMLWSRAEAIGLTNRLNGEHKEMLLRGLAFEMTWRQVRILKRSEVDRLIAPKLARVSSELTAKDFLAEITTSGLLVEKEGDRYSFAHPTFQEYLTSAHVHDQNLVDVLARTVDDIWWRETTLLYTARYDADPIIEACLESGSRTALALALDCVEGQQTPLSVELRQRLDRFVRRERDPENDREHHRLIAGVQVTRWLREKTPTSDGTGRLCAQPVSGGIYQLFVQDMRAQGQNRSTDGRQSGPDGNDPVLGVRGEDALAFVDWVNELVGKPLYRLPLYQELNDPVIRTKLETTEHSAWLLSEEGRLHRWTPAGVDHPHLIDATILADRLRQDIVGSPWILRSLINLRSITTACMLFFTFARAMERLRIIDRGREFHRAESLGRDFANALIQDSGTVLEHTLAVDRKRGLDQTLGRIIAHSNALVAMSTGVLRKGHTRKLRRDLHHAVDTVDAERAMHLFELEWDAELLLKLDRILGRSLVSSGELDFGRFDVYTTGTTFGWVITHALSAAHKVRSSERPMVLVREFCERMISLTIVPGEVWEVSLDALPRRLHQSCAALVTALDPSGQKSSFGWAVTVAQRLSVLAVPVLDGRAALDSETATTVRLAALCLAVEALAVGRDDLGREFHAVAAGITLLEQRLCGEQPPTETIFLALV</sequence>
<protein>
    <submittedName>
        <fullName evidence="4">Signal transduction protein</fullName>
    </submittedName>
</protein>
<dbReference type="InterPro" id="IPR027417">
    <property type="entry name" value="P-loop_NTPase"/>
</dbReference>
<proteinExistence type="predicted"/>
<keyword evidence="2" id="KW-0472">Membrane</keyword>
<dbReference type="Gene3D" id="3.40.50.300">
    <property type="entry name" value="P-loop containing nucleotide triphosphate hydrolases"/>
    <property type="match status" value="1"/>
</dbReference>
<dbReference type="Pfam" id="PF05729">
    <property type="entry name" value="NACHT"/>
    <property type="match status" value="1"/>
</dbReference>
<dbReference type="Proteomes" id="UP000251891">
    <property type="component" value="Unassembled WGS sequence"/>
</dbReference>
<gene>
    <name evidence="4" type="ORF">DPM19_28495</name>
</gene>
<keyword evidence="2" id="KW-1133">Transmembrane helix</keyword>
<feature type="transmembrane region" description="Helical" evidence="2">
    <location>
        <begin position="33"/>
        <end position="51"/>
    </location>
</feature>
<evidence type="ECO:0000313" key="5">
    <source>
        <dbReference type="Proteomes" id="UP000251891"/>
    </source>
</evidence>
<dbReference type="PROSITE" id="PS50837">
    <property type="entry name" value="NACHT"/>
    <property type="match status" value="1"/>
</dbReference>
<dbReference type="PANTHER" id="PTHR46844:SF1">
    <property type="entry name" value="SLR5058 PROTEIN"/>
    <property type="match status" value="1"/>
</dbReference>
<feature type="compositionally biased region" description="Polar residues" evidence="1">
    <location>
        <begin position="616"/>
        <end position="625"/>
    </location>
</feature>
<reference evidence="4 5" key="1">
    <citation type="submission" date="2018-06" db="EMBL/GenBank/DDBJ databases">
        <title>Actinomadura craniellae sp. nov. isolated from marine sponge Craniella sp.</title>
        <authorList>
            <person name="Li L."/>
            <person name="Xu Q.H."/>
            <person name="Lin H.W."/>
            <person name="Lu Y.H."/>
        </authorList>
    </citation>
    <scope>NUCLEOTIDE SEQUENCE [LARGE SCALE GENOMIC DNA]</scope>
    <source>
        <strain evidence="4 5">LHW63021</strain>
    </source>
</reference>
<name>A0A365GYJ2_9ACTN</name>
<feature type="domain" description="NACHT" evidence="3">
    <location>
        <begin position="157"/>
        <end position="282"/>
    </location>
</feature>
<accession>A0A365GYJ2</accession>
<feature type="region of interest" description="Disordered" evidence="1">
    <location>
        <begin position="616"/>
        <end position="635"/>
    </location>
</feature>
<comment type="caution">
    <text evidence="4">The sequence shown here is derived from an EMBL/GenBank/DDBJ whole genome shotgun (WGS) entry which is preliminary data.</text>
</comment>